<name>A0A1E5WL38_9POAL</name>
<gene>
    <name evidence="1" type="ORF">BAE44_0000873</name>
</gene>
<proteinExistence type="predicted"/>
<protein>
    <submittedName>
        <fullName evidence="1">Uncharacterized protein</fullName>
    </submittedName>
</protein>
<reference evidence="1 2" key="1">
    <citation type="submission" date="2016-09" db="EMBL/GenBank/DDBJ databases">
        <title>The draft genome of Dichanthelium oligosanthes: A C3 panicoid grass species.</title>
        <authorList>
            <person name="Studer A.J."/>
            <person name="Schnable J.C."/>
            <person name="Brutnell T.P."/>
        </authorList>
    </citation>
    <scope>NUCLEOTIDE SEQUENCE [LARGE SCALE GENOMIC DNA]</scope>
    <source>
        <strain evidence="2">cv. Kellogg 1175</strain>
        <tissue evidence="1">Leaf</tissue>
    </source>
</reference>
<organism evidence="1 2">
    <name type="scientific">Dichanthelium oligosanthes</name>
    <dbReference type="NCBI Taxonomy" id="888268"/>
    <lineage>
        <taxon>Eukaryota</taxon>
        <taxon>Viridiplantae</taxon>
        <taxon>Streptophyta</taxon>
        <taxon>Embryophyta</taxon>
        <taxon>Tracheophyta</taxon>
        <taxon>Spermatophyta</taxon>
        <taxon>Magnoliopsida</taxon>
        <taxon>Liliopsida</taxon>
        <taxon>Poales</taxon>
        <taxon>Poaceae</taxon>
        <taxon>PACMAD clade</taxon>
        <taxon>Panicoideae</taxon>
        <taxon>Panicodae</taxon>
        <taxon>Paniceae</taxon>
        <taxon>Dichantheliinae</taxon>
        <taxon>Dichanthelium</taxon>
    </lineage>
</organism>
<evidence type="ECO:0000313" key="2">
    <source>
        <dbReference type="Proteomes" id="UP000095767"/>
    </source>
</evidence>
<comment type="caution">
    <text evidence="1">The sequence shown here is derived from an EMBL/GenBank/DDBJ whole genome shotgun (WGS) entry which is preliminary data.</text>
</comment>
<accession>A0A1E5WL38</accession>
<dbReference type="Proteomes" id="UP000095767">
    <property type="component" value="Unassembled WGS sequence"/>
</dbReference>
<feature type="non-terminal residue" evidence="1">
    <location>
        <position position="1"/>
    </location>
</feature>
<dbReference type="AlphaFoldDB" id="A0A1E5WL38"/>
<sequence length="43" mass="4603">LVFALNSESDNRASISNIGKEIKYTLHSVPEVIVCKVGESAIA</sequence>
<dbReference type="EMBL" id="LWDX02002981">
    <property type="protein sequence ID" value="OEL38107.1"/>
    <property type="molecule type" value="Genomic_DNA"/>
</dbReference>
<evidence type="ECO:0000313" key="1">
    <source>
        <dbReference type="EMBL" id="OEL38107.1"/>
    </source>
</evidence>
<keyword evidence="2" id="KW-1185">Reference proteome</keyword>